<evidence type="ECO:0000313" key="2">
    <source>
        <dbReference type="Proteomes" id="UP000075476"/>
    </source>
</evidence>
<reference evidence="1 2" key="1">
    <citation type="submission" date="2015-12" db="EMBL/GenBank/DDBJ databases">
        <title>Bacillus cereus Group isolate.</title>
        <authorList>
            <person name="Kovac J."/>
        </authorList>
    </citation>
    <scope>NUCLEOTIDE SEQUENCE [LARGE SCALE GENOMIC DNA]</scope>
    <source>
        <strain evidence="1 2">FSL K6-0073</strain>
    </source>
</reference>
<proteinExistence type="predicted"/>
<organism evidence="1 2">
    <name type="scientific">Bacillus cereus</name>
    <dbReference type="NCBI Taxonomy" id="1396"/>
    <lineage>
        <taxon>Bacteria</taxon>
        <taxon>Bacillati</taxon>
        <taxon>Bacillota</taxon>
        <taxon>Bacilli</taxon>
        <taxon>Bacillales</taxon>
        <taxon>Bacillaceae</taxon>
        <taxon>Bacillus</taxon>
        <taxon>Bacillus cereus group</taxon>
    </lineage>
</organism>
<gene>
    <name evidence="1" type="ORF">AT268_33140</name>
</gene>
<evidence type="ECO:0000313" key="1">
    <source>
        <dbReference type="EMBL" id="KXY51328.1"/>
    </source>
</evidence>
<name>A0A9X0MK19_BACCE</name>
<dbReference type="Proteomes" id="UP000075476">
    <property type="component" value="Unassembled WGS sequence"/>
</dbReference>
<accession>A0A9X0MK19</accession>
<protein>
    <submittedName>
        <fullName evidence="1">Uncharacterized protein</fullName>
    </submittedName>
</protein>
<dbReference type="AlphaFoldDB" id="A0A9X0MK19"/>
<sequence length="79" mass="9079">MIKPVELKSPKILNSNMTSEEKELIELFITCAIQKRINRAKAKYFDGILSGIAKTLKILGRKDINDLIAIEYLYHDELN</sequence>
<comment type="caution">
    <text evidence="1">The sequence shown here is derived from an EMBL/GenBank/DDBJ whole genome shotgun (WGS) entry which is preliminary data.</text>
</comment>
<dbReference type="EMBL" id="LOMO01000001">
    <property type="protein sequence ID" value="KXY51328.1"/>
    <property type="molecule type" value="Genomic_DNA"/>
</dbReference>
<dbReference type="RefSeq" id="WP_061662663.1">
    <property type="nucleotide sequence ID" value="NZ_LOMO01000001.1"/>
</dbReference>